<evidence type="ECO:0000256" key="3">
    <source>
        <dbReference type="ARBA" id="ARBA00007931"/>
    </source>
</evidence>
<name>A0A9D1S576_9FIRM</name>
<reference evidence="14" key="1">
    <citation type="submission" date="2020-10" db="EMBL/GenBank/DDBJ databases">
        <authorList>
            <person name="Gilroy R."/>
        </authorList>
    </citation>
    <scope>NUCLEOTIDE SEQUENCE</scope>
    <source>
        <strain evidence="14">ChiSxjej2B14-8506</strain>
    </source>
</reference>
<evidence type="ECO:0000256" key="8">
    <source>
        <dbReference type="ARBA" id="ARBA00022989"/>
    </source>
</evidence>
<dbReference type="EMBL" id="DVNK01000039">
    <property type="protein sequence ID" value="HIU46883.1"/>
    <property type="molecule type" value="Genomic_DNA"/>
</dbReference>
<feature type="region of interest" description="Disordered" evidence="11">
    <location>
        <begin position="89"/>
        <end position="125"/>
    </location>
</feature>
<dbReference type="GO" id="GO:0016020">
    <property type="term" value="C:membrane"/>
    <property type="evidence" value="ECO:0007669"/>
    <property type="project" value="UniProtKB-SubCell"/>
</dbReference>
<evidence type="ECO:0000256" key="12">
    <source>
        <dbReference type="SAM" id="Phobius"/>
    </source>
</evidence>
<evidence type="ECO:0000256" key="6">
    <source>
        <dbReference type="ARBA" id="ARBA00022801"/>
    </source>
</evidence>
<keyword evidence="4 14" id="KW-0645">Protease</keyword>
<dbReference type="SMART" id="SM00228">
    <property type="entry name" value="PDZ"/>
    <property type="match status" value="1"/>
</dbReference>
<evidence type="ECO:0000256" key="5">
    <source>
        <dbReference type="ARBA" id="ARBA00022692"/>
    </source>
</evidence>
<comment type="similarity">
    <text evidence="3">Belongs to the peptidase M50B family.</text>
</comment>
<dbReference type="InterPro" id="IPR036034">
    <property type="entry name" value="PDZ_sf"/>
</dbReference>
<evidence type="ECO:0000256" key="2">
    <source>
        <dbReference type="ARBA" id="ARBA00004141"/>
    </source>
</evidence>
<feature type="transmembrane region" description="Helical" evidence="12">
    <location>
        <begin position="377"/>
        <end position="396"/>
    </location>
</feature>
<comment type="subcellular location">
    <subcellularLocation>
        <location evidence="2">Membrane</location>
        <topology evidence="2">Multi-pass membrane protein</topology>
    </subcellularLocation>
</comment>
<dbReference type="Pfam" id="PF17820">
    <property type="entry name" value="PDZ_6"/>
    <property type="match status" value="1"/>
</dbReference>
<dbReference type="Pfam" id="PF02163">
    <property type="entry name" value="Peptidase_M50"/>
    <property type="match status" value="1"/>
</dbReference>
<dbReference type="Proteomes" id="UP000824123">
    <property type="component" value="Unassembled WGS sequence"/>
</dbReference>
<dbReference type="InterPro" id="IPR004387">
    <property type="entry name" value="Pept_M50_Zn"/>
</dbReference>
<dbReference type="GO" id="GO:0004222">
    <property type="term" value="F:metalloendopeptidase activity"/>
    <property type="evidence" value="ECO:0007669"/>
    <property type="project" value="InterPro"/>
</dbReference>
<feature type="transmembrane region" description="Helical" evidence="12">
    <location>
        <begin position="149"/>
        <end position="173"/>
    </location>
</feature>
<reference evidence="14" key="2">
    <citation type="journal article" date="2021" name="PeerJ">
        <title>Extensive microbial diversity within the chicken gut microbiome revealed by metagenomics and culture.</title>
        <authorList>
            <person name="Gilroy R."/>
            <person name="Ravi A."/>
            <person name="Getino M."/>
            <person name="Pursley I."/>
            <person name="Horton D.L."/>
            <person name="Alikhan N.F."/>
            <person name="Baker D."/>
            <person name="Gharbi K."/>
            <person name="Hall N."/>
            <person name="Watson M."/>
            <person name="Adriaenssens E.M."/>
            <person name="Foster-Nyarko E."/>
            <person name="Jarju S."/>
            <person name="Secka A."/>
            <person name="Antonio M."/>
            <person name="Oren A."/>
            <person name="Chaudhuri R.R."/>
            <person name="La Ragione R."/>
            <person name="Hildebrand F."/>
            <person name="Pallen M.J."/>
        </authorList>
    </citation>
    <scope>NUCLEOTIDE SEQUENCE</scope>
    <source>
        <strain evidence="14">ChiSxjej2B14-8506</strain>
    </source>
</reference>
<dbReference type="Gene3D" id="2.30.42.10">
    <property type="match status" value="1"/>
</dbReference>
<keyword evidence="7" id="KW-0862">Zinc</keyword>
<keyword evidence="10 12" id="KW-0472">Membrane</keyword>
<accession>A0A9D1S576</accession>
<dbReference type="PANTHER" id="PTHR42837:SF2">
    <property type="entry name" value="MEMBRANE METALLOPROTEASE ARASP2, CHLOROPLASTIC-RELATED"/>
    <property type="match status" value="1"/>
</dbReference>
<proteinExistence type="inferred from homology"/>
<keyword evidence="9" id="KW-0482">Metalloprotease</keyword>
<evidence type="ECO:0000256" key="11">
    <source>
        <dbReference type="SAM" id="MobiDB-lite"/>
    </source>
</evidence>
<evidence type="ECO:0000259" key="13">
    <source>
        <dbReference type="SMART" id="SM00228"/>
    </source>
</evidence>
<dbReference type="InterPro" id="IPR001478">
    <property type="entry name" value="PDZ"/>
</dbReference>
<dbReference type="GO" id="GO:0006508">
    <property type="term" value="P:proteolysis"/>
    <property type="evidence" value="ECO:0007669"/>
    <property type="project" value="UniProtKB-KW"/>
</dbReference>
<evidence type="ECO:0000256" key="7">
    <source>
        <dbReference type="ARBA" id="ARBA00022833"/>
    </source>
</evidence>
<evidence type="ECO:0000313" key="14">
    <source>
        <dbReference type="EMBL" id="HIU46883.1"/>
    </source>
</evidence>
<dbReference type="PANTHER" id="PTHR42837">
    <property type="entry name" value="REGULATOR OF SIGMA-E PROTEASE RSEP"/>
    <property type="match status" value="1"/>
</dbReference>
<evidence type="ECO:0000256" key="1">
    <source>
        <dbReference type="ARBA" id="ARBA00001947"/>
    </source>
</evidence>
<comment type="caution">
    <text evidence="14">The sequence shown here is derived from an EMBL/GenBank/DDBJ whole genome shotgun (WGS) entry which is preliminary data.</text>
</comment>
<dbReference type="SUPFAM" id="SSF50156">
    <property type="entry name" value="PDZ domain-like"/>
    <property type="match status" value="1"/>
</dbReference>
<gene>
    <name evidence="14" type="ORF">IAC59_06455</name>
</gene>
<feature type="transmembrane region" description="Helical" evidence="12">
    <location>
        <begin position="330"/>
        <end position="350"/>
    </location>
</feature>
<comment type="cofactor">
    <cofactor evidence="1">
        <name>Zn(2+)</name>
        <dbReference type="ChEBI" id="CHEBI:29105"/>
    </cofactor>
</comment>
<keyword evidence="5 12" id="KW-0812">Transmembrane</keyword>
<dbReference type="CDD" id="cd06163">
    <property type="entry name" value="S2P-M50_PDZ_RseP-like"/>
    <property type="match status" value="1"/>
</dbReference>
<dbReference type="CDD" id="cd23081">
    <property type="entry name" value="cpPDZ_EcRseP-like"/>
    <property type="match status" value="1"/>
</dbReference>
<evidence type="ECO:0000256" key="10">
    <source>
        <dbReference type="ARBA" id="ARBA00023136"/>
    </source>
</evidence>
<evidence type="ECO:0000313" key="15">
    <source>
        <dbReference type="Proteomes" id="UP000824123"/>
    </source>
</evidence>
<evidence type="ECO:0000256" key="4">
    <source>
        <dbReference type="ARBA" id="ARBA00022670"/>
    </source>
</evidence>
<feature type="domain" description="PDZ" evidence="13">
    <location>
        <begin position="167"/>
        <end position="241"/>
    </location>
</feature>
<dbReference type="AlphaFoldDB" id="A0A9D1S576"/>
<keyword evidence="8 12" id="KW-1133">Transmembrane helix</keyword>
<sequence>MALSIIGAILLLALCILLHEIGHFVSAIALGIPVEEFSIGFGPKLVQFKARGIKYSLRLVLLGGYVRYFMDESDLLTVDRRARYDDELDEPDAANADQTDAPLSPANASKADASLSPADADQADTSLSPADAEALRARCYLNQPAWKRFISAFCGPFMNFVLAFVVAVVLFAMQGNPMDAPRIAEYTTDSPAYQAGMQPGDIIVAVDGQPVSYDLNGAQQVLDAIAASEGQPMEFTVQRNGEQLTLTVTPLYSEENGRYMIGASFGKVYSPCTVGEALSRAGQYIVMITRDMYSALGEMFHSEVPLDQQLTGPVGTVQIISEQVRMGAQYGLNVLLVISLNFGILNLLPIPGLDGAKLVVLLIEMVRRKPIPPAREAIVNLVGLALLFGLMLFVTYKDIARLITG</sequence>
<protein>
    <submittedName>
        <fullName evidence="14">Site-2 protease family protein</fullName>
    </submittedName>
</protein>
<organism evidence="14 15">
    <name type="scientific">Candidatus Fimadaptatus faecigallinarum</name>
    <dbReference type="NCBI Taxonomy" id="2840814"/>
    <lineage>
        <taxon>Bacteria</taxon>
        <taxon>Bacillati</taxon>
        <taxon>Bacillota</taxon>
        <taxon>Clostridia</taxon>
        <taxon>Eubacteriales</taxon>
        <taxon>Candidatus Fimadaptatus</taxon>
    </lineage>
</organism>
<evidence type="ECO:0000256" key="9">
    <source>
        <dbReference type="ARBA" id="ARBA00023049"/>
    </source>
</evidence>
<keyword evidence="6" id="KW-0378">Hydrolase</keyword>
<dbReference type="InterPro" id="IPR008915">
    <property type="entry name" value="Peptidase_M50"/>
</dbReference>
<dbReference type="InterPro" id="IPR041489">
    <property type="entry name" value="PDZ_6"/>
</dbReference>